<name>D8RBS8_SELML</name>
<sequence>KKLPKCAIGYAGSVTGGARGTMYTVTSSDDNPSRPQGGTFRYGAQLANGRNGGVWITFARSMTIVLRDMVWIRSSTTVDGRGVNVVFTNKCFVLGGVSNVILHNFEISRVPQTDTIHIFGSSRGVWVDHITSSDAKLGLVSVVQGSTDVTISNCYLSNKNFNMLLGASDADSQDRNMRVTIFRNWFRDSMQRMPHCRWGYCHVVNNLYTNWGYYAIGGRANAQILSESNAFI</sequence>
<organism evidence="11">
    <name type="scientific">Selaginella moellendorffii</name>
    <name type="common">Spikemoss</name>
    <dbReference type="NCBI Taxonomy" id="88036"/>
    <lineage>
        <taxon>Eukaryota</taxon>
        <taxon>Viridiplantae</taxon>
        <taxon>Streptophyta</taxon>
        <taxon>Embryophyta</taxon>
        <taxon>Tracheophyta</taxon>
        <taxon>Lycopodiopsida</taxon>
        <taxon>Selaginellales</taxon>
        <taxon>Selaginellaceae</taxon>
        <taxon>Selaginella</taxon>
    </lineage>
</organism>
<evidence type="ECO:0000256" key="5">
    <source>
        <dbReference type="ARBA" id="ARBA00022729"/>
    </source>
</evidence>
<protein>
    <recommendedName>
        <fullName evidence="3 8">Pectate lyase</fullName>
        <ecNumber evidence="3 8">4.2.2.2</ecNumber>
    </recommendedName>
</protein>
<dbReference type="GO" id="GO:0046872">
    <property type="term" value="F:metal ion binding"/>
    <property type="evidence" value="ECO:0007669"/>
    <property type="project" value="UniProtKB-KW"/>
</dbReference>
<proteinExistence type="inferred from homology"/>
<keyword evidence="6 8" id="KW-0106">Calcium</keyword>
<evidence type="ECO:0000313" key="11">
    <source>
        <dbReference type="Proteomes" id="UP000001514"/>
    </source>
</evidence>
<comment type="similarity">
    <text evidence="8">Belongs to the polysaccharide lyase 1 family.</text>
</comment>
<dbReference type="HOGENOM" id="CLU_026608_3_0_1"/>
<evidence type="ECO:0000256" key="8">
    <source>
        <dbReference type="RuleBase" id="RU361123"/>
    </source>
</evidence>
<dbReference type="PANTHER" id="PTHR31683:SF18">
    <property type="entry name" value="PECTATE LYASE 21-RELATED"/>
    <property type="match status" value="1"/>
</dbReference>
<evidence type="ECO:0000259" key="9">
    <source>
        <dbReference type="SMART" id="SM00656"/>
    </source>
</evidence>
<evidence type="ECO:0000256" key="7">
    <source>
        <dbReference type="ARBA" id="ARBA00023239"/>
    </source>
</evidence>
<dbReference type="InterPro" id="IPR012334">
    <property type="entry name" value="Pectin_lyas_fold"/>
</dbReference>
<dbReference type="Gramene" id="EFJ30557">
    <property type="protein sequence ID" value="EFJ30557"/>
    <property type="gene ID" value="SELMODRAFT_13606"/>
</dbReference>
<dbReference type="Proteomes" id="UP000001514">
    <property type="component" value="Unassembled WGS sequence"/>
</dbReference>
<feature type="non-terminal residue" evidence="10">
    <location>
        <position position="232"/>
    </location>
</feature>
<feature type="non-terminal residue" evidence="10">
    <location>
        <position position="1"/>
    </location>
</feature>
<dbReference type="STRING" id="88036.D8RBS8"/>
<dbReference type="InterPro" id="IPR002022">
    <property type="entry name" value="Pec_lyase"/>
</dbReference>
<evidence type="ECO:0000313" key="10">
    <source>
        <dbReference type="EMBL" id="EFJ30557.1"/>
    </source>
</evidence>
<feature type="domain" description="Pectate lyase" evidence="9">
    <location>
        <begin position="61"/>
        <end position="232"/>
    </location>
</feature>
<comment type="cofactor">
    <cofactor evidence="8">
        <name>Ca(2+)</name>
        <dbReference type="ChEBI" id="CHEBI:29108"/>
    </cofactor>
    <text evidence="8">Binds 1 Ca(2+) ion. Required for its activity.</text>
</comment>
<dbReference type="KEGG" id="smo:SELMODRAFT_13606"/>
<keyword evidence="5" id="KW-0732">Signal</keyword>
<dbReference type="EC" id="4.2.2.2" evidence="3 8"/>
<dbReference type="InParanoid" id="D8RBS8"/>
<keyword evidence="11" id="KW-1185">Reference proteome</keyword>
<dbReference type="InterPro" id="IPR011050">
    <property type="entry name" value="Pectin_lyase_fold/virulence"/>
</dbReference>
<dbReference type="PANTHER" id="PTHR31683">
    <property type="entry name" value="PECTATE LYASE 18-RELATED"/>
    <property type="match status" value="1"/>
</dbReference>
<evidence type="ECO:0000256" key="4">
    <source>
        <dbReference type="ARBA" id="ARBA00022723"/>
    </source>
</evidence>
<accession>D8RBS8</accession>
<dbReference type="InterPro" id="IPR045032">
    <property type="entry name" value="PEL"/>
</dbReference>
<keyword evidence="4 8" id="KW-0479">Metal-binding</keyword>
<dbReference type="EMBL" id="GL377575">
    <property type="protein sequence ID" value="EFJ30557.1"/>
    <property type="molecule type" value="Genomic_DNA"/>
</dbReference>
<dbReference type="UniPathway" id="UPA00545">
    <property type="reaction ID" value="UER00824"/>
</dbReference>
<evidence type="ECO:0000256" key="2">
    <source>
        <dbReference type="ARBA" id="ARBA00005220"/>
    </source>
</evidence>
<dbReference type="SMART" id="SM00656">
    <property type="entry name" value="Amb_all"/>
    <property type="match status" value="1"/>
</dbReference>
<dbReference type="SUPFAM" id="SSF51126">
    <property type="entry name" value="Pectin lyase-like"/>
    <property type="match status" value="1"/>
</dbReference>
<dbReference type="eggNOG" id="ENOG502QS5J">
    <property type="taxonomic scope" value="Eukaryota"/>
</dbReference>
<keyword evidence="7 8" id="KW-0456">Lyase</keyword>
<dbReference type="AlphaFoldDB" id="D8RBS8"/>
<evidence type="ECO:0000256" key="1">
    <source>
        <dbReference type="ARBA" id="ARBA00000695"/>
    </source>
</evidence>
<dbReference type="PRINTS" id="PR00807">
    <property type="entry name" value="AMBALLERGEN"/>
</dbReference>
<evidence type="ECO:0000256" key="6">
    <source>
        <dbReference type="ARBA" id="ARBA00022837"/>
    </source>
</evidence>
<dbReference type="Pfam" id="PF00544">
    <property type="entry name" value="Pectate_lyase_4"/>
    <property type="match status" value="1"/>
</dbReference>
<dbReference type="GO" id="GO:0030570">
    <property type="term" value="F:pectate lyase activity"/>
    <property type="evidence" value="ECO:0000318"/>
    <property type="project" value="GO_Central"/>
</dbReference>
<reference evidence="10 11" key="1">
    <citation type="journal article" date="2011" name="Science">
        <title>The Selaginella genome identifies genetic changes associated with the evolution of vascular plants.</title>
        <authorList>
            <person name="Banks J.A."/>
            <person name="Nishiyama T."/>
            <person name="Hasebe M."/>
            <person name="Bowman J.L."/>
            <person name="Gribskov M."/>
            <person name="dePamphilis C."/>
            <person name="Albert V.A."/>
            <person name="Aono N."/>
            <person name="Aoyama T."/>
            <person name="Ambrose B.A."/>
            <person name="Ashton N.W."/>
            <person name="Axtell M.J."/>
            <person name="Barker E."/>
            <person name="Barker M.S."/>
            <person name="Bennetzen J.L."/>
            <person name="Bonawitz N.D."/>
            <person name="Chapple C."/>
            <person name="Cheng C."/>
            <person name="Correa L.G."/>
            <person name="Dacre M."/>
            <person name="DeBarry J."/>
            <person name="Dreyer I."/>
            <person name="Elias M."/>
            <person name="Engstrom E.M."/>
            <person name="Estelle M."/>
            <person name="Feng L."/>
            <person name="Finet C."/>
            <person name="Floyd S.K."/>
            <person name="Frommer W.B."/>
            <person name="Fujita T."/>
            <person name="Gramzow L."/>
            <person name="Gutensohn M."/>
            <person name="Harholt J."/>
            <person name="Hattori M."/>
            <person name="Heyl A."/>
            <person name="Hirai T."/>
            <person name="Hiwatashi Y."/>
            <person name="Ishikawa M."/>
            <person name="Iwata M."/>
            <person name="Karol K.G."/>
            <person name="Koehler B."/>
            <person name="Kolukisaoglu U."/>
            <person name="Kubo M."/>
            <person name="Kurata T."/>
            <person name="Lalonde S."/>
            <person name="Li K."/>
            <person name="Li Y."/>
            <person name="Litt A."/>
            <person name="Lyons E."/>
            <person name="Manning G."/>
            <person name="Maruyama T."/>
            <person name="Michael T.P."/>
            <person name="Mikami K."/>
            <person name="Miyazaki S."/>
            <person name="Morinaga S."/>
            <person name="Murata T."/>
            <person name="Mueller-Roeber B."/>
            <person name="Nelson D.R."/>
            <person name="Obara M."/>
            <person name="Oguri Y."/>
            <person name="Olmstead R.G."/>
            <person name="Onodera N."/>
            <person name="Petersen B.L."/>
            <person name="Pils B."/>
            <person name="Prigge M."/>
            <person name="Rensing S.A."/>
            <person name="Riano-Pachon D.M."/>
            <person name="Roberts A.W."/>
            <person name="Sato Y."/>
            <person name="Scheller H.V."/>
            <person name="Schulz B."/>
            <person name="Schulz C."/>
            <person name="Shakirov E.V."/>
            <person name="Shibagaki N."/>
            <person name="Shinohara N."/>
            <person name="Shippen D.E."/>
            <person name="Soerensen I."/>
            <person name="Sotooka R."/>
            <person name="Sugimoto N."/>
            <person name="Sugita M."/>
            <person name="Sumikawa N."/>
            <person name="Tanurdzic M."/>
            <person name="Theissen G."/>
            <person name="Ulvskov P."/>
            <person name="Wakazuki S."/>
            <person name="Weng J.K."/>
            <person name="Willats W.W."/>
            <person name="Wipf D."/>
            <person name="Wolf P.G."/>
            <person name="Yang L."/>
            <person name="Zimmer A.D."/>
            <person name="Zhu Q."/>
            <person name="Mitros T."/>
            <person name="Hellsten U."/>
            <person name="Loque D."/>
            <person name="Otillar R."/>
            <person name="Salamov A."/>
            <person name="Schmutz J."/>
            <person name="Shapiro H."/>
            <person name="Lindquist E."/>
            <person name="Lucas S."/>
            <person name="Rokhsar D."/>
            <person name="Grigoriev I.V."/>
        </authorList>
    </citation>
    <scope>NUCLEOTIDE SEQUENCE [LARGE SCALE GENOMIC DNA]</scope>
</reference>
<dbReference type="GO" id="GO:0045490">
    <property type="term" value="P:pectin catabolic process"/>
    <property type="evidence" value="ECO:0007669"/>
    <property type="project" value="UniProtKB-UniPathway"/>
</dbReference>
<comment type="pathway">
    <text evidence="2 8">Glycan metabolism; pectin degradation; 2-dehydro-3-deoxy-D-gluconate from pectin: step 2/5.</text>
</comment>
<comment type="catalytic activity">
    <reaction evidence="1 8">
        <text>Eliminative cleavage of (1-&gt;4)-alpha-D-galacturonan to give oligosaccharides with 4-deoxy-alpha-D-galact-4-enuronosyl groups at their non-reducing ends.</text>
        <dbReference type="EC" id="4.2.2.2"/>
    </reaction>
</comment>
<dbReference type="Gene3D" id="2.160.20.10">
    <property type="entry name" value="Single-stranded right-handed beta-helix, Pectin lyase-like"/>
    <property type="match status" value="1"/>
</dbReference>
<dbReference type="InterPro" id="IPR018082">
    <property type="entry name" value="AmbAllergen"/>
</dbReference>
<gene>
    <name evidence="10" type="ORF">SELMODRAFT_13606</name>
</gene>
<evidence type="ECO:0000256" key="3">
    <source>
        <dbReference type="ARBA" id="ARBA00012272"/>
    </source>
</evidence>